<feature type="repeat" description="CXXCXGXG motif" evidence="11">
    <location>
        <begin position="168"/>
        <end position="175"/>
    </location>
</feature>
<feature type="domain" description="J" evidence="13">
    <location>
        <begin position="5"/>
        <end position="70"/>
    </location>
</feature>
<evidence type="ECO:0000256" key="3">
    <source>
        <dbReference type="ARBA" id="ARBA00022737"/>
    </source>
</evidence>
<dbReference type="SMART" id="SM00271">
    <property type="entry name" value="DnaJ"/>
    <property type="match status" value="1"/>
</dbReference>
<dbReference type="Pfam" id="PF01556">
    <property type="entry name" value="DnaJ_C"/>
    <property type="match status" value="1"/>
</dbReference>
<evidence type="ECO:0000259" key="13">
    <source>
        <dbReference type="PROSITE" id="PS50076"/>
    </source>
</evidence>
<dbReference type="STRING" id="1359168.OCHUTO_0737"/>
<evidence type="ECO:0000256" key="6">
    <source>
        <dbReference type="ARBA" id="ARBA00023016"/>
    </source>
</evidence>
<sequence length="377" mass="41651">MSDLDYYQVLEVPRNASQEEIKKAYRKLVLKYHPDHNPGNKNAEQKIKSINEAYDVLKDEKKRSAYDQLGHQGFKNSGGGNYQQSHGFAGGIDPNDIFENIFGDFMGTRRSPKNVFSKKAGANLKYDLSLTLEEAFYGITKVISFKAAVTCSACTGRGILDSSSTLNCPSCRGSGVTRSQQGFFFFENTCQTCRGAGQVIKNPCNRCYGEGRYVNTRNLEVKIPAGVREGSQVKLTGEGEAGSRGGKAGDLYVYIILSPHNTFTIEGDDLHCQLDISFTTAALGGEIEVMDITGSKLKLKIPAGTQNNNKLKLRDKGMQILHSARRGNMIVHVNIKVPTSLTKSQRELLSKLDKEFNEELNEGFLNKVKNFWASGSE</sequence>
<comment type="function">
    <text evidence="8 11">Participates actively in the response to hyperosmotic and heat shock by preventing the aggregation of stress-denatured proteins and by disaggregating proteins, also in an autonomous, DnaK-independent fashion. Unfolded proteins bind initially to DnaJ; upon interaction with the DnaJ-bound protein, DnaK hydrolyzes its bound ATP, resulting in the formation of a stable complex. GrpE releases ADP from DnaK; ATP binding to DnaK triggers the release of the substrate protein, thus completing the reaction cycle. Several rounds of ATP-dependent interactions between DnaJ, DnaK and GrpE are required for fully efficient folding. Also involved, together with DnaK and GrpE, in the DNA replication of plasmids through activation of initiation proteins.</text>
</comment>
<comment type="caution">
    <text evidence="15">The sequence shown here is derived from an EMBL/GenBank/DDBJ whole genome shotgun (WGS) entry which is preliminary data.</text>
</comment>
<keyword evidence="4 11" id="KW-0863">Zinc-finger</keyword>
<feature type="binding site" evidence="11">
    <location>
        <position position="151"/>
    </location>
    <ligand>
        <name>Zn(2+)</name>
        <dbReference type="ChEBI" id="CHEBI:29105"/>
        <label>1</label>
    </ligand>
</feature>
<dbReference type="GO" id="GO:0009408">
    <property type="term" value="P:response to heat"/>
    <property type="evidence" value="ECO:0007669"/>
    <property type="project" value="InterPro"/>
</dbReference>
<feature type="domain" description="CR-type" evidence="14">
    <location>
        <begin position="138"/>
        <end position="216"/>
    </location>
</feature>
<keyword evidence="3 11" id="KW-0677">Repeat</keyword>
<feature type="zinc finger region" description="CR-type" evidence="12">
    <location>
        <begin position="138"/>
        <end position="216"/>
    </location>
</feature>
<reference evidence="15 16" key="1">
    <citation type="submission" date="2015-02" db="EMBL/GenBank/DDBJ databases">
        <title>Genome Sequencing of Rickettsiales.</title>
        <authorList>
            <person name="Daugherty S.C."/>
            <person name="Su Q."/>
            <person name="Abolude K."/>
            <person name="Beier-Sexton M."/>
            <person name="Carlyon J.A."/>
            <person name="Carter R."/>
            <person name="Day N.P."/>
            <person name="Dumler S.J."/>
            <person name="Dyachenko V."/>
            <person name="Godinez A."/>
            <person name="Kurtti T.J."/>
            <person name="Lichay M."/>
            <person name="Mullins K.E."/>
            <person name="Ott S."/>
            <person name="Pappas-Brown V."/>
            <person name="Paris D.H."/>
            <person name="Patel P."/>
            <person name="Richards A.L."/>
            <person name="Sadzewicz L."/>
            <person name="Sears K."/>
            <person name="Seidman D."/>
            <person name="Sengamalay N."/>
            <person name="Stenos J."/>
            <person name="Tallon L.J."/>
            <person name="Vincent G."/>
            <person name="Fraser C.M."/>
            <person name="Munderloh U."/>
            <person name="Dunning-Hotopp J.C."/>
        </authorList>
    </citation>
    <scope>NUCLEOTIDE SEQUENCE [LARGE SCALE GENOMIC DNA]</scope>
    <source>
        <strain evidence="15 16">Fuller</strain>
    </source>
</reference>
<dbReference type="GO" id="GO:0005524">
    <property type="term" value="F:ATP binding"/>
    <property type="evidence" value="ECO:0007669"/>
    <property type="project" value="InterPro"/>
</dbReference>
<dbReference type="GO" id="GO:0006260">
    <property type="term" value="P:DNA replication"/>
    <property type="evidence" value="ECO:0007669"/>
    <property type="project" value="UniProtKB-KW"/>
</dbReference>
<dbReference type="InterPro" id="IPR008971">
    <property type="entry name" value="HSP40/DnaJ_pept-bd"/>
</dbReference>
<dbReference type="PROSITE" id="PS50076">
    <property type="entry name" value="DNAJ_2"/>
    <property type="match status" value="1"/>
</dbReference>
<comment type="domain">
    <text evidence="11">The J domain is necessary and sufficient to stimulate DnaK ATPase activity. Zinc center 1 plays an important role in the autonomous, DnaK-independent chaperone activity of DnaJ. Zinc center 2 is essential for interaction with DnaK and for DnaJ activity.</text>
</comment>
<keyword evidence="16" id="KW-1185">Reference proteome</keyword>
<keyword evidence="11" id="KW-0963">Cytoplasm</keyword>
<dbReference type="NCBIfam" id="NF008035">
    <property type="entry name" value="PRK10767.1"/>
    <property type="match status" value="1"/>
</dbReference>
<evidence type="ECO:0000259" key="14">
    <source>
        <dbReference type="PROSITE" id="PS51188"/>
    </source>
</evidence>
<comment type="subcellular location">
    <subcellularLocation>
        <location evidence="11">Cytoplasm</location>
    </subcellularLocation>
</comment>
<dbReference type="RefSeq" id="WP_045797376.1">
    <property type="nucleotide sequence ID" value="NZ_LANP01000018.1"/>
</dbReference>
<evidence type="ECO:0000256" key="1">
    <source>
        <dbReference type="ARBA" id="ARBA00022705"/>
    </source>
</evidence>
<dbReference type="AlphaFoldDB" id="A0A0F3MJT2"/>
<dbReference type="InterPro" id="IPR001305">
    <property type="entry name" value="HSP_DnaJ_Cys-rich_dom"/>
</dbReference>
<dbReference type="GO" id="GO:0005737">
    <property type="term" value="C:cytoplasm"/>
    <property type="evidence" value="ECO:0007669"/>
    <property type="project" value="UniProtKB-SubCell"/>
</dbReference>
<evidence type="ECO:0000256" key="9">
    <source>
        <dbReference type="ARBA" id="ARBA00061004"/>
    </source>
</evidence>
<dbReference type="NCBIfam" id="TIGR02349">
    <property type="entry name" value="DnaJ_bact"/>
    <property type="match status" value="1"/>
</dbReference>
<comment type="cofactor">
    <cofactor evidence="11">
        <name>Zn(2+)</name>
        <dbReference type="ChEBI" id="CHEBI:29105"/>
    </cofactor>
    <text evidence="11">Binds 2 Zn(2+) ions per monomer.</text>
</comment>
<dbReference type="Gene3D" id="2.60.260.20">
    <property type="entry name" value="Urease metallochaperone UreE, N-terminal domain"/>
    <property type="match status" value="2"/>
</dbReference>
<dbReference type="InterPro" id="IPR036410">
    <property type="entry name" value="HSP_DnaJ_Cys-rich_dom_sf"/>
</dbReference>
<evidence type="ECO:0000256" key="5">
    <source>
        <dbReference type="ARBA" id="ARBA00022833"/>
    </source>
</evidence>
<feature type="repeat" description="CXXCXGXG motif" evidence="11">
    <location>
        <begin position="151"/>
        <end position="158"/>
    </location>
</feature>
<feature type="binding site" evidence="11">
    <location>
        <position position="204"/>
    </location>
    <ligand>
        <name>Zn(2+)</name>
        <dbReference type="ChEBI" id="CHEBI:29105"/>
        <label>1</label>
    </ligand>
</feature>
<evidence type="ECO:0000256" key="7">
    <source>
        <dbReference type="ARBA" id="ARBA00023186"/>
    </source>
</evidence>
<dbReference type="SUPFAM" id="SSF57938">
    <property type="entry name" value="DnaJ/Hsp40 cysteine-rich domain"/>
    <property type="match status" value="1"/>
</dbReference>
<dbReference type="GO" id="GO:0031072">
    <property type="term" value="F:heat shock protein binding"/>
    <property type="evidence" value="ECO:0007669"/>
    <property type="project" value="InterPro"/>
</dbReference>
<gene>
    <name evidence="11 15" type="primary">dnaJ</name>
    <name evidence="15" type="ORF">OCHUTO_0737</name>
</gene>
<dbReference type="FunFam" id="2.10.230.10:FF:000002">
    <property type="entry name" value="Molecular chaperone DnaJ"/>
    <property type="match status" value="1"/>
</dbReference>
<feature type="binding site" evidence="11">
    <location>
        <position position="168"/>
    </location>
    <ligand>
        <name>Zn(2+)</name>
        <dbReference type="ChEBI" id="CHEBI:29105"/>
        <label>2</label>
    </ligand>
</feature>
<dbReference type="InterPro" id="IPR002939">
    <property type="entry name" value="DnaJ_C"/>
</dbReference>
<evidence type="ECO:0000256" key="12">
    <source>
        <dbReference type="PROSITE-ProRule" id="PRU00546"/>
    </source>
</evidence>
<dbReference type="GO" id="GO:0008270">
    <property type="term" value="F:zinc ion binding"/>
    <property type="evidence" value="ECO:0007669"/>
    <property type="project" value="UniProtKB-UniRule"/>
</dbReference>
<feature type="binding site" evidence="11">
    <location>
        <position position="207"/>
    </location>
    <ligand>
        <name>Zn(2+)</name>
        <dbReference type="ChEBI" id="CHEBI:29105"/>
        <label>1</label>
    </ligand>
</feature>
<accession>A0A0F3MJT2</accession>
<dbReference type="CDD" id="cd10719">
    <property type="entry name" value="DnaJ_zf"/>
    <property type="match status" value="1"/>
</dbReference>
<feature type="binding site" evidence="11">
    <location>
        <position position="193"/>
    </location>
    <ligand>
        <name>Zn(2+)</name>
        <dbReference type="ChEBI" id="CHEBI:29105"/>
        <label>2</label>
    </ligand>
</feature>
<dbReference type="CDD" id="cd10747">
    <property type="entry name" value="DnaJ_C"/>
    <property type="match status" value="1"/>
</dbReference>
<evidence type="ECO:0000256" key="2">
    <source>
        <dbReference type="ARBA" id="ARBA00022723"/>
    </source>
</evidence>
<dbReference type="SUPFAM" id="SSF49493">
    <property type="entry name" value="HSP40/DnaJ peptide-binding domain"/>
    <property type="match status" value="2"/>
</dbReference>
<feature type="binding site" evidence="11">
    <location>
        <position position="171"/>
    </location>
    <ligand>
        <name>Zn(2+)</name>
        <dbReference type="ChEBI" id="CHEBI:29105"/>
        <label>2</label>
    </ligand>
</feature>
<feature type="binding site" evidence="11">
    <location>
        <position position="190"/>
    </location>
    <ligand>
        <name>Zn(2+)</name>
        <dbReference type="ChEBI" id="CHEBI:29105"/>
        <label>2</label>
    </ligand>
</feature>
<evidence type="ECO:0000313" key="16">
    <source>
        <dbReference type="Proteomes" id="UP000033616"/>
    </source>
</evidence>
<dbReference type="FunFam" id="1.10.287.110:FF:000034">
    <property type="entry name" value="Chaperone protein DnaJ"/>
    <property type="match status" value="1"/>
</dbReference>
<keyword evidence="2 11" id="KW-0479">Metal-binding</keyword>
<dbReference type="Pfam" id="PF00684">
    <property type="entry name" value="DnaJ_CXXCXGXG"/>
    <property type="match status" value="1"/>
</dbReference>
<feature type="repeat" description="CXXCXGXG motif" evidence="11">
    <location>
        <begin position="204"/>
        <end position="211"/>
    </location>
</feature>
<dbReference type="OrthoDB" id="9779889at2"/>
<dbReference type="InterPro" id="IPR001623">
    <property type="entry name" value="DnaJ_domain"/>
</dbReference>
<dbReference type="GO" id="GO:0042026">
    <property type="term" value="P:protein refolding"/>
    <property type="evidence" value="ECO:0007669"/>
    <property type="project" value="TreeGrafter"/>
</dbReference>
<evidence type="ECO:0000256" key="11">
    <source>
        <dbReference type="HAMAP-Rule" id="MF_01152"/>
    </source>
</evidence>
<feature type="repeat" description="CXXCXGXG motif" evidence="11">
    <location>
        <begin position="190"/>
        <end position="197"/>
    </location>
</feature>
<dbReference type="Pfam" id="PF00226">
    <property type="entry name" value="DnaJ"/>
    <property type="match status" value="1"/>
</dbReference>
<proteinExistence type="inferred from homology"/>
<dbReference type="SUPFAM" id="SSF46565">
    <property type="entry name" value="Chaperone J-domain"/>
    <property type="match status" value="1"/>
</dbReference>
<dbReference type="GO" id="GO:0051082">
    <property type="term" value="F:unfolded protein binding"/>
    <property type="evidence" value="ECO:0007669"/>
    <property type="project" value="UniProtKB-UniRule"/>
</dbReference>
<dbReference type="InterPro" id="IPR036869">
    <property type="entry name" value="J_dom_sf"/>
</dbReference>
<evidence type="ECO:0000256" key="10">
    <source>
        <dbReference type="ARBA" id="ARBA00067609"/>
    </source>
</evidence>
<dbReference type="InterPro" id="IPR012724">
    <property type="entry name" value="DnaJ"/>
</dbReference>
<dbReference type="PANTHER" id="PTHR43096">
    <property type="entry name" value="DNAJ HOMOLOG 1, MITOCHONDRIAL-RELATED"/>
    <property type="match status" value="1"/>
</dbReference>
<dbReference type="FunFam" id="2.60.260.20:FF:000005">
    <property type="entry name" value="Chaperone protein dnaJ 1, mitochondrial"/>
    <property type="match status" value="1"/>
</dbReference>
<feature type="binding site" evidence="11">
    <location>
        <position position="154"/>
    </location>
    <ligand>
        <name>Zn(2+)</name>
        <dbReference type="ChEBI" id="CHEBI:29105"/>
        <label>1</label>
    </ligand>
</feature>
<comment type="subunit">
    <text evidence="11">Homodimer.</text>
</comment>
<keyword evidence="7 11" id="KW-0143">Chaperone</keyword>
<dbReference type="PANTHER" id="PTHR43096:SF52">
    <property type="entry name" value="DNAJ HOMOLOG 1, MITOCHONDRIAL-RELATED"/>
    <property type="match status" value="1"/>
</dbReference>
<protein>
    <recommendedName>
        <fullName evidence="10 11">Chaperone protein DnaJ</fullName>
    </recommendedName>
</protein>
<dbReference type="Gene3D" id="1.10.287.110">
    <property type="entry name" value="DnaJ domain"/>
    <property type="match status" value="1"/>
</dbReference>
<dbReference type="EMBL" id="LANP01000018">
    <property type="protein sequence ID" value="KJV55712.1"/>
    <property type="molecule type" value="Genomic_DNA"/>
</dbReference>
<dbReference type="CDD" id="cd06257">
    <property type="entry name" value="DnaJ"/>
    <property type="match status" value="1"/>
</dbReference>
<organism evidence="15 16">
    <name type="scientific">Orientia chuto str. Dubai</name>
    <dbReference type="NCBI Taxonomy" id="1359168"/>
    <lineage>
        <taxon>Bacteria</taxon>
        <taxon>Pseudomonadati</taxon>
        <taxon>Pseudomonadota</taxon>
        <taxon>Alphaproteobacteria</taxon>
        <taxon>Rickettsiales</taxon>
        <taxon>Rickettsiaceae</taxon>
        <taxon>Rickettsieae</taxon>
        <taxon>Orientia</taxon>
    </lineage>
</organism>
<dbReference type="HAMAP" id="MF_01152">
    <property type="entry name" value="DnaJ"/>
    <property type="match status" value="1"/>
</dbReference>
<keyword evidence="1 11" id="KW-0235">DNA replication</keyword>
<dbReference type="PATRIC" id="fig|1359168.3.peg.361"/>
<keyword evidence="5 11" id="KW-0862">Zinc</keyword>
<comment type="similarity">
    <text evidence="9 11">Belongs to the DnaJ family.</text>
</comment>
<dbReference type="Proteomes" id="UP000033616">
    <property type="component" value="Unassembled WGS sequence"/>
</dbReference>
<evidence type="ECO:0000256" key="8">
    <source>
        <dbReference type="ARBA" id="ARBA00053423"/>
    </source>
</evidence>
<keyword evidence="6 11" id="KW-0346">Stress response</keyword>
<dbReference type="Gene3D" id="2.10.230.10">
    <property type="entry name" value="Heat shock protein DnaJ, cysteine-rich domain"/>
    <property type="match status" value="1"/>
</dbReference>
<evidence type="ECO:0000256" key="4">
    <source>
        <dbReference type="ARBA" id="ARBA00022771"/>
    </source>
</evidence>
<name>A0A0F3MJT2_9RICK</name>
<evidence type="ECO:0000313" key="15">
    <source>
        <dbReference type="EMBL" id="KJV55712.1"/>
    </source>
</evidence>
<dbReference type="PRINTS" id="PR00625">
    <property type="entry name" value="JDOMAIN"/>
</dbReference>
<dbReference type="PROSITE" id="PS51188">
    <property type="entry name" value="ZF_CR"/>
    <property type="match status" value="1"/>
</dbReference>